<dbReference type="Proteomes" id="UP001633002">
    <property type="component" value="Unassembled WGS sequence"/>
</dbReference>
<organism evidence="1 2">
    <name type="scientific">Riccia sorocarpa</name>
    <dbReference type="NCBI Taxonomy" id="122646"/>
    <lineage>
        <taxon>Eukaryota</taxon>
        <taxon>Viridiplantae</taxon>
        <taxon>Streptophyta</taxon>
        <taxon>Embryophyta</taxon>
        <taxon>Marchantiophyta</taxon>
        <taxon>Marchantiopsida</taxon>
        <taxon>Marchantiidae</taxon>
        <taxon>Marchantiales</taxon>
        <taxon>Ricciaceae</taxon>
        <taxon>Riccia</taxon>
    </lineage>
</organism>
<accession>A0ABD3H3S0</accession>
<evidence type="ECO:0000313" key="2">
    <source>
        <dbReference type="Proteomes" id="UP001633002"/>
    </source>
</evidence>
<name>A0ABD3H3S0_9MARC</name>
<protein>
    <recommendedName>
        <fullName evidence="3">F-box protein</fullName>
    </recommendedName>
</protein>
<evidence type="ECO:0000313" key="1">
    <source>
        <dbReference type="EMBL" id="KAL3685227.1"/>
    </source>
</evidence>
<dbReference type="EMBL" id="JBJQOH010000006">
    <property type="protein sequence ID" value="KAL3685227.1"/>
    <property type="molecule type" value="Genomic_DNA"/>
</dbReference>
<reference evidence="1 2" key="1">
    <citation type="submission" date="2024-09" db="EMBL/GenBank/DDBJ databases">
        <title>Chromosome-scale assembly of Riccia sorocarpa.</title>
        <authorList>
            <person name="Paukszto L."/>
        </authorList>
    </citation>
    <scope>NUCLEOTIDE SEQUENCE [LARGE SCALE GENOMIC DNA]</scope>
    <source>
        <strain evidence="1">LP-2024</strain>
        <tissue evidence="1">Aerial parts of the thallus</tissue>
    </source>
</reference>
<gene>
    <name evidence="1" type="ORF">R1sor_003249</name>
</gene>
<comment type="caution">
    <text evidence="1">The sequence shown here is derived from an EMBL/GenBank/DDBJ whole genome shotgun (WGS) entry which is preliminary data.</text>
</comment>
<evidence type="ECO:0008006" key="3">
    <source>
        <dbReference type="Google" id="ProtNLM"/>
    </source>
</evidence>
<proteinExistence type="predicted"/>
<dbReference type="AlphaFoldDB" id="A0ABD3H3S0"/>
<keyword evidence="2" id="KW-1185">Reference proteome</keyword>
<sequence>MLTDTSFYTDHSSLKWVDGDIDAEHLEQSHPDAVCFFTCLQSASEANAYALVNFELHRFCTLPPLGDLPFGNFNDFELAEFEEGLLLLERTEGIHGDDSVLDMYELDRFLFNPLTKWFMKLPDVPKKGSSGNVEDHLRMFMAVEKEIVTVVAVGFHSFWRTWRTEFPRILIWHQGSQDWVQINVFDPPSPILPVDNPVFSSLKTNVVYVGGELFLHVGTEEGVFPEMLMGERIYSFGSRESAIDLELIWTCNNILGQKHVQTHLFHHNGALKRLHLDIVTAGSPQGVSTRKTILCCTIDLYTFNCASRNWQEKESIGMPWHLLESVFTSSFLAGVLGDILFIRNVDEPSVFILCNFQTKQWCRYDAKDLVHADTSADSYHEMCFIVSKKLILKYDEEDSHREKE</sequence>